<dbReference type="Gene3D" id="3.30.750.24">
    <property type="entry name" value="STAS domain"/>
    <property type="match status" value="1"/>
</dbReference>
<dbReference type="PROSITE" id="PS50801">
    <property type="entry name" value="STAS"/>
    <property type="match status" value="1"/>
</dbReference>
<sequence length="96" mass="9993">MKDTLRFSPESGCLAVVGELTIYQAKAAAEGLRSAFASGQLRHVDLAAVTELDAAGLQWLLVAARLTVNDGEPVTLTNHSEPVCDALALAGIEVSS</sequence>
<dbReference type="EMBL" id="SRMF01000001">
    <property type="protein sequence ID" value="TGG95789.1"/>
    <property type="molecule type" value="Genomic_DNA"/>
</dbReference>
<organism evidence="2 3">
    <name type="scientific">Natronospirillum operosum</name>
    <dbReference type="NCBI Taxonomy" id="2759953"/>
    <lineage>
        <taxon>Bacteria</taxon>
        <taxon>Pseudomonadati</taxon>
        <taxon>Pseudomonadota</taxon>
        <taxon>Gammaproteobacteria</taxon>
        <taxon>Oceanospirillales</taxon>
        <taxon>Natronospirillaceae</taxon>
        <taxon>Natronospirillum</taxon>
    </lineage>
</organism>
<dbReference type="InterPro" id="IPR036513">
    <property type="entry name" value="STAS_dom_sf"/>
</dbReference>
<evidence type="ECO:0000313" key="3">
    <source>
        <dbReference type="Proteomes" id="UP000297475"/>
    </source>
</evidence>
<keyword evidence="3" id="KW-1185">Reference proteome</keyword>
<feature type="domain" description="STAS" evidence="1">
    <location>
        <begin position="14"/>
        <end position="96"/>
    </location>
</feature>
<dbReference type="InterPro" id="IPR002645">
    <property type="entry name" value="STAS_dom"/>
</dbReference>
<dbReference type="RefSeq" id="WP_135481740.1">
    <property type="nucleotide sequence ID" value="NZ_SRMF01000001.1"/>
</dbReference>
<dbReference type="OrthoDB" id="3296574at2"/>
<dbReference type="Pfam" id="PF13466">
    <property type="entry name" value="STAS_2"/>
    <property type="match status" value="1"/>
</dbReference>
<reference evidence="2 3" key="1">
    <citation type="submission" date="2019-04" db="EMBL/GenBank/DDBJ databases">
        <title>Natronospirillum operosus gen. nov., sp. nov., a haloalkaliphilic satellite isolated from decaying biomass of laboratory culture of cyanobacterium Geitlerinema sp. and proposal of Natronospirillaceae fam. nov. and Saccharospirillaceae fam. nov.</title>
        <authorList>
            <person name="Kevbrin V."/>
            <person name="Boltyanskaya Y."/>
            <person name="Koziaeva V."/>
            <person name="Grouzdev D.S."/>
            <person name="Park M."/>
            <person name="Cho J."/>
        </authorList>
    </citation>
    <scope>NUCLEOTIDE SEQUENCE [LARGE SCALE GENOMIC DNA]</scope>
    <source>
        <strain evidence="2 3">G-116</strain>
    </source>
</reference>
<accession>A0A4Z0WAW4</accession>
<dbReference type="CDD" id="cd07043">
    <property type="entry name" value="STAS_anti-anti-sigma_factors"/>
    <property type="match status" value="1"/>
</dbReference>
<dbReference type="Proteomes" id="UP000297475">
    <property type="component" value="Unassembled WGS sequence"/>
</dbReference>
<evidence type="ECO:0000313" key="2">
    <source>
        <dbReference type="EMBL" id="TGG95789.1"/>
    </source>
</evidence>
<evidence type="ECO:0000259" key="1">
    <source>
        <dbReference type="PROSITE" id="PS50801"/>
    </source>
</evidence>
<dbReference type="SUPFAM" id="SSF52091">
    <property type="entry name" value="SpoIIaa-like"/>
    <property type="match status" value="1"/>
</dbReference>
<dbReference type="AlphaFoldDB" id="A0A4Z0WAW4"/>
<name>A0A4Z0WAW4_9GAMM</name>
<dbReference type="PANTHER" id="PTHR35849">
    <property type="entry name" value="BLR2341 PROTEIN"/>
    <property type="match status" value="1"/>
</dbReference>
<comment type="caution">
    <text evidence="2">The sequence shown here is derived from an EMBL/GenBank/DDBJ whole genome shotgun (WGS) entry which is preliminary data.</text>
</comment>
<dbReference type="InterPro" id="IPR052746">
    <property type="entry name" value="MlaB_ABC_Transporter"/>
</dbReference>
<dbReference type="InterPro" id="IPR058548">
    <property type="entry name" value="MlaB-like_STAS"/>
</dbReference>
<proteinExistence type="predicted"/>
<dbReference type="PANTHER" id="PTHR35849:SF2">
    <property type="entry name" value="BLR2341 PROTEIN"/>
    <property type="match status" value="1"/>
</dbReference>
<protein>
    <submittedName>
        <fullName evidence="2">STAS domain-containing protein</fullName>
    </submittedName>
</protein>
<gene>
    <name evidence="2" type="ORF">E4656_05110</name>
</gene>